<keyword evidence="4" id="KW-1185">Reference proteome</keyword>
<feature type="domain" description="Cyclic nucleotide-binding" evidence="2">
    <location>
        <begin position="12"/>
        <end position="129"/>
    </location>
</feature>
<dbReference type="Gene3D" id="3.10.580.10">
    <property type="entry name" value="CBS-domain"/>
    <property type="match status" value="1"/>
</dbReference>
<dbReference type="EMBL" id="CP001147">
    <property type="protein sequence ID" value="ACI21509.1"/>
    <property type="molecule type" value="Genomic_DNA"/>
</dbReference>
<dbReference type="PANTHER" id="PTHR43080">
    <property type="entry name" value="CBS DOMAIN-CONTAINING PROTEIN CBSX3, MITOCHONDRIAL"/>
    <property type="match status" value="1"/>
</dbReference>
<dbReference type="SUPFAM" id="SSF54631">
    <property type="entry name" value="CBS-domain pair"/>
    <property type="match status" value="1"/>
</dbReference>
<protein>
    <submittedName>
        <fullName evidence="3">Nucleotidyltransferase family</fullName>
    </submittedName>
</protein>
<dbReference type="InterPro" id="IPR046342">
    <property type="entry name" value="CBS_dom_sf"/>
</dbReference>
<reference evidence="3 4" key="2">
    <citation type="journal article" date="2015" name="Genome Announc.">
        <title>Genome Sequence of the Sulfate-Reducing Thermophilic Bacterium Thermodesulfovibrio yellowstonii Strain DSM 11347T (Phylum Nitrospirae).</title>
        <authorList>
            <person name="Bhatnagar S."/>
            <person name="Badger J.H."/>
            <person name="Madupu R."/>
            <person name="Khouri H.M."/>
            <person name="O'Connor E.M."/>
            <person name="Robb F.T."/>
            <person name="Ward N.L."/>
            <person name="Eisen J.A."/>
        </authorList>
    </citation>
    <scope>NUCLEOTIDE SEQUENCE [LARGE SCALE GENOMIC DNA]</scope>
    <source>
        <strain evidence="4">ATCC 51303 / DSM 11347 / YP87</strain>
    </source>
</reference>
<sequence>MEDLEKIKKIYPFDTLPIEEIEEIVSIAELKTYKKNEILFKEGSEPLNFLYIILEGEVFLEKNSQLIAHLKGGDIFGYVSLVSEMSPVSTARIVEDNTKILQIKKEKFLDLLSKYESFSKYFTKELAKRVHKVPKLRSSFQMERLLDVRIKDIKIKEPLLIKGNMNIIDTAKTMAEHDSTFCLVQKDGEIGIITERDIIKKILAKEINPSLAKAQDVATFPIITMDASEPLFNALLTMAKHRIRKLVIMDSGAIWGILDDRVVISHESKNIIFLIKEIDRAKSTEELSYLYSLVNESVIDGVMSGLDPEYVGKYIAELNDHFMARVVRLVEEEIGLPPCNYSIMVIGSEGRREQSLKTDQDNALIFEGNSANREYFEKFSELYIKYLLDIGFPPCQGNVMISNPYWRRTKEEWFKEIGRWMENPKPENVLNISIFFDFRNVFGEDKLIDELWQFIFQRIRISKHFLPFLASEAIKFTPPVGFLGKLKTEKEGKYKGEIDIKKYGIFPITQGIRVLSLHNEIRNTNTFERIRKLKDLSIFTPDFARDLEEGYRFLMTLRLKSQAKKIRNNIPPDNYINPKELSKTEKEILIDVFKKIEEFQKLLFDKYNLRYFS</sequence>
<dbReference type="PATRIC" id="fig|289376.4.peg.34"/>
<dbReference type="Gene3D" id="2.60.120.10">
    <property type="entry name" value="Jelly Rolls"/>
    <property type="match status" value="1"/>
</dbReference>
<gene>
    <name evidence="3" type="ordered locus">THEYE_A0034</name>
</gene>
<evidence type="ECO:0000313" key="4">
    <source>
        <dbReference type="Proteomes" id="UP000000718"/>
    </source>
</evidence>
<dbReference type="KEGG" id="tye:THEYE_A0034"/>
<dbReference type="Proteomes" id="UP000000718">
    <property type="component" value="Chromosome"/>
</dbReference>
<dbReference type="InParanoid" id="B5YGV8"/>
<dbReference type="Pfam" id="PF10335">
    <property type="entry name" value="DUF294_C"/>
    <property type="match status" value="1"/>
</dbReference>
<dbReference type="InterPro" id="IPR005105">
    <property type="entry name" value="GlnD_Uridyltrans_N"/>
</dbReference>
<dbReference type="Pfam" id="PF00571">
    <property type="entry name" value="CBS"/>
    <property type="match status" value="2"/>
</dbReference>
<dbReference type="CDD" id="cd00038">
    <property type="entry name" value="CAP_ED"/>
    <property type="match status" value="1"/>
</dbReference>
<proteinExistence type="predicted"/>
<dbReference type="InterPro" id="IPR000644">
    <property type="entry name" value="CBS_dom"/>
</dbReference>
<dbReference type="HOGENOM" id="CLU_027866_1_0_0"/>
<organism evidence="3 4">
    <name type="scientific">Thermodesulfovibrio yellowstonii (strain ATCC 51303 / DSM 11347 / YP87)</name>
    <dbReference type="NCBI Taxonomy" id="289376"/>
    <lineage>
        <taxon>Bacteria</taxon>
        <taxon>Pseudomonadati</taxon>
        <taxon>Nitrospirota</taxon>
        <taxon>Thermodesulfovibrionia</taxon>
        <taxon>Thermodesulfovibrionales</taxon>
        <taxon>Thermodesulfovibrionaceae</taxon>
        <taxon>Thermodesulfovibrio</taxon>
    </lineage>
</organism>
<dbReference type="Pfam" id="PF00027">
    <property type="entry name" value="cNMP_binding"/>
    <property type="match status" value="1"/>
</dbReference>
<evidence type="ECO:0000256" key="1">
    <source>
        <dbReference type="ARBA" id="ARBA00023122"/>
    </source>
</evidence>
<reference evidence="4" key="1">
    <citation type="submission" date="2008-08" db="EMBL/GenBank/DDBJ databases">
        <title>The complete genome sequence of Thermodesulfovibrio yellowstonii strain ATCC 51303 / DSM 11347 / YP87.</title>
        <authorList>
            <person name="Dodson R.J."/>
            <person name="Durkin A.S."/>
            <person name="Wu M."/>
            <person name="Eisen J."/>
            <person name="Sutton G."/>
        </authorList>
    </citation>
    <scope>NUCLEOTIDE SEQUENCE [LARGE SCALE GENOMIC DNA]</scope>
    <source>
        <strain evidence="4">ATCC 51303 / DSM 11347 / YP87</strain>
    </source>
</reference>
<dbReference type="eggNOG" id="COG2905">
    <property type="taxonomic scope" value="Bacteria"/>
</dbReference>
<keyword evidence="1" id="KW-0129">CBS domain</keyword>
<accession>B5YGV8</accession>
<dbReference type="InterPro" id="IPR018821">
    <property type="entry name" value="DUF294_put_nucleoTrafse_sb-bd"/>
</dbReference>
<dbReference type="GO" id="GO:0008773">
    <property type="term" value="F:[protein-PII] uridylyltransferase activity"/>
    <property type="evidence" value="ECO:0007669"/>
    <property type="project" value="InterPro"/>
</dbReference>
<dbReference type="InterPro" id="IPR000595">
    <property type="entry name" value="cNMP-bd_dom"/>
</dbReference>
<dbReference type="STRING" id="289376.THEYE_A0034"/>
<dbReference type="CDD" id="cd05401">
    <property type="entry name" value="NT_GlnE_GlnD_like"/>
    <property type="match status" value="1"/>
</dbReference>
<dbReference type="SMART" id="SM00100">
    <property type="entry name" value="cNMP"/>
    <property type="match status" value="1"/>
</dbReference>
<dbReference type="EnsemblBacteria" id="ACI21509">
    <property type="protein sequence ID" value="ACI21509"/>
    <property type="gene ID" value="THEYE_A0034"/>
</dbReference>
<dbReference type="SUPFAM" id="SSF51206">
    <property type="entry name" value="cAMP-binding domain-like"/>
    <property type="match status" value="1"/>
</dbReference>
<dbReference type="InterPro" id="IPR014710">
    <property type="entry name" value="RmlC-like_jellyroll"/>
</dbReference>
<evidence type="ECO:0000313" key="3">
    <source>
        <dbReference type="EMBL" id="ACI21509.1"/>
    </source>
</evidence>
<dbReference type="Pfam" id="PF03445">
    <property type="entry name" value="DUF294"/>
    <property type="match status" value="1"/>
</dbReference>
<dbReference type="SMART" id="SM00116">
    <property type="entry name" value="CBS"/>
    <property type="match status" value="2"/>
</dbReference>
<evidence type="ECO:0000259" key="2">
    <source>
        <dbReference type="PROSITE" id="PS50042"/>
    </source>
</evidence>
<dbReference type="RefSeq" id="WP_012546223.1">
    <property type="nucleotide sequence ID" value="NC_011296.1"/>
</dbReference>
<name>B5YGV8_THEYD</name>
<dbReference type="InterPro" id="IPR018490">
    <property type="entry name" value="cNMP-bd_dom_sf"/>
</dbReference>
<dbReference type="AlphaFoldDB" id="B5YGV8"/>
<dbReference type="PANTHER" id="PTHR43080:SF2">
    <property type="entry name" value="CBS DOMAIN-CONTAINING PROTEIN"/>
    <property type="match status" value="1"/>
</dbReference>
<dbReference type="PROSITE" id="PS50042">
    <property type="entry name" value="CNMP_BINDING_3"/>
    <property type="match status" value="1"/>
</dbReference>
<dbReference type="InterPro" id="IPR051257">
    <property type="entry name" value="Diverse_CBS-Domain"/>
</dbReference>
<dbReference type="OrthoDB" id="9810963at2"/>